<feature type="transmembrane region" description="Helical" evidence="1">
    <location>
        <begin position="145"/>
        <end position="167"/>
    </location>
</feature>
<keyword evidence="1" id="KW-0812">Transmembrane</keyword>
<reference evidence="2 3" key="1">
    <citation type="journal article" date="2019" name="Emerg. Microbes Infect.">
        <title>Comprehensive subspecies identification of 175 nontuberculous mycobacteria species based on 7547 genomic profiles.</title>
        <authorList>
            <person name="Matsumoto Y."/>
            <person name="Kinjo T."/>
            <person name="Motooka D."/>
            <person name="Nabeya D."/>
            <person name="Jung N."/>
            <person name="Uechi K."/>
            <person name="Horii T."/>
            <person name="Iida T."/>
            <person name="Fujita J."/>
            <person name="Nakamura S."/>
        </authorList>
    </citation>
    <scope>NUCLEOTIDE SEQUENCE [LARGE SCALE GENOMIC DNA]</scope>
    <source>
        <strain evidence="2 3">JCM 12603</strain>
    </source>
</reference>
<protein>
    <submittedName>
        <fullName evidence="2">Membrane protein</fullName>
    </submittedName>
</protein>
<keyword evidence="3" id="KW-1185">Reference proteome</keyword>
<dbReference type="InterPro" id="IPR016566">
    <property type="entry name" value="UCP010219"/>
</dbReference>
<organism evidence="2 3">
    <name type="scientific">Mycolicibacterium poriferae</name>
    <dbReference type="NCBI Taxonomy" id="39694"/>
    <lineage>
        <taxon>Bacteria</taxon>
        <taxon>Bacillati</taxon>
        <taxon>Actinomycetota</taxon>
        <taxon>Actinomycetes</taxon>
        <taxon>Mycobacteriales</taxon>
        <taxon>Mycobacteriaceae</taxon>
        <taxon>Mycolicibacterium</taxon>
    </lineage>
</organism>
<dbReference type="KEGG" id="mpof:MPOR_24590"/>
<dbReference type="PIRSF" id="PIRSF010219">
    <property type="entry name" value="UCP010219"/>
    <property type="match status" value="1"/>
</dbReference>
<evidence type="ECO:0000313" key="2">
    <source>
        <dbReference type="EMBL" id="BBX51433.1"/>
    </source>
</evidence>
<feature type="transmembrane region" description="Helical" evidence="1">
    <location>
        <begin position="49"/>
        <end position="69"/>
    </location>
</feature>
<keyword evidence="1" id="KW-0472">Membrane</keyword>
<feature type="transmembrane region" description="Helical" evidence="1">
    <location>
        <begin position="105"/>
        <end position="133"/>
    </location>
</feature>
<sequence>MPRSVLSVDMTGAQTPGERLLARAGGFRGLVYTSLPVVTFAAANALAGLGPALIAALGAAAVVLAWQLLQRESARPALLGFAGVAVGAAFALATGRAKDFYLPGIWMYLALAVVFTGSVLVGRPVVGVVWAWITGRDDGWRRIRRVRLAFDLVTLGMAAISATRFAVQYHLYTTDQEGMLAVARIAMGWPVLLVTSPVLYFVIRSAMRAMPRTGDGT</sequence>
<feature type="transmembrane region" description="Helical" evidence="1">
    <location>
        <begin position="20"/>
        <end position="43"/>
    </location>
</feature>
<dbReference type="AlphaFoldDB" id="A0A6N4VBD3"/>
<gene>
    <name evidence="2" type="ORF">MPOR_24590</name>
</gene>
<accession>A0A6N4VBD3</accession>
<evidence type="ECO:0000313" key="3">
    <source>
        <dbReference type="Proteomes" id="UP000466785"/>
    </source>
</evidence>
<name>A0A6N4VBD3_9MYCO</name>
<evidence type="ECO:0000256" key="1">
    <source>
        <dbReference type="SAM" id="Phobius"/>
    </source>
</evidence>
<keyword evidence="1" id="KW-1133">Transmembrane helix</keyword>
<feature type="transmembrane region" description="Helical" evidence="1">
    <location>
        <begin position="76"/>
        <end position="93"/>
    </location>
</feature>
<feature type="transmembrane region" description="Helical" evidence="1">
    <location>
        <begin position="179"/>
        <end position="203"/>
    </location>
</feature>
<proteinExistence type="predicted"/>
<dbReference type="Pfam" id="PF11361">
    <property type="entry name" value="DUF3159"/>
    <property type="match status" value="1"/>
</dbReference>
<dbReference type="Proteomes" id="UP000466785">
    <property type="component" value="Chromosome"/>
</dbReference>
<dbReference type="EMBL" id="AP022570">
    <property type="protein sequence ID" value="BBX51433.1"/>
    <property type="molecule type" value="Genomic_DNA"/>
</dbReference>